<dbReference type="KEGG" id="pyr:P186_2419"/>
<dbReference type="PANTHER" id="PTHR33295:SF18">
    <property type="entry name" value="AAA+ ATPASE DOMAIN-CONTAINING PROTEIN"/>
    <property type="match status" value="1"/>
</dbReference>
<dbReference type="eggNOG" id="arCOG03167">
    <property type="taxonomic scope" value="Archaea"/>
</dbReference>
<dbReference type="InterPro" id="IPR027417">
    <property type="entry name" value="P-loop_NTPase"/>
</dbReference>
<organism evidence="3 4">
    <name type="scientific">Pyrobaculum ferrireducens</name>
    <dbReference type="NCBI Taxonomy" id="1104324"/>
    <lineage>
        <taxon>Archaea</taxon>
        <taxon>Thermoproteota</taxon>
        <taxon>Thermoprotei</taxon>
        <taxon>Thermoproteales</taxon>
        <taxon>Thermoproteaceae</taxon>
        <taxon>Pyrobaculum</taxon>
    </lineage>
</organism>
<keyword evidence="4" id="KW-1185">Reference proteome</keyword>
<dbReference type="BioCyc" id="PSP1104324:GJSN-2365-MONOMER"/>
<sequence>METLERSNPWWFDPDWSERDIHLRRWASERVRWIPQWIEHLSLSPPALNFVYGPRQTGKTTGVKFLIKHLLESVPPESVVYVDLDSVVSLREFREVMHWVLARAEARGVKRLYIFLDEVTSLRGWWRVVKFYIDSGALERSVVTATGSSAVELLKTPEKFPGRRGSGRDVVVLPLGFPQFVAVLYGEARDPAVVEALFEEYLKRGGFPKSINEHPDAVASLIDAVVSETYRHGRSPQLLKEIIGAIMEKVPSPLSYHAVAQEVGISHNTVRDYVEFLKDLYLLGVAYLLEGDKPNLRREKKIFFRDPLIYRALAWWTGKAVDESTLLEHVAQEHLYRTCGSVYYYRNRTEIDIVAGSYRLEIKTSKARKSYPREVQIVAKKDLPIFLLQLKSC</sequence>
<evidence type="ECO:0000259" key="1">
    <source>
        <dbReference type="Pfam" id="PF13173"/>
    </source>
</evidence>
<dbReference type="Pfam" id="PF13635">
    <property type="entry name" value="DUF4143"/>
    <property type="match status" value="1"/>
</dbReference>
<evidence type="ECO:0000313" key="4">
    <source>
        <dbReference type="Proteomes" id="UP000005867"/>
    </source>
</evidence>
<name>G7VCK0_9CREN</name>
<dbReference type="PANTHER" id="PTHR33295">
    <property type="entry name" value="ATPASE"/>
    <property type="match status" value="1"/>
</dbReference>
<dbReference type="Gene3D" id="3.40.50.300">
    <property type="entry name" value="P-loop containing nucleotide triphosphate hydrolases"/>
    <property type="match status" value="1"/>
</dbReference>
<dbReference type="AlphaFoldDB" id="G7VCK0"/>
<dbReference type="InterPro" id="IPR025420">
    <property type="entry name" value="DUF4143"/>
</dbReference>
<dbReference type="Pfam" id="PF13173">
    <property type="entry name" value="AAA_14"/>
    <property type="match status" value="1"/>
</dbReference>
<reference evidence="3 4" key="1">
    <citation type="journal article" date="2012" name="J. Bacteriol.">
        <title>Complete genome sequence of strain 1860, a crenarchaeon of the genus pyrobaculum able to grow with various electron acceptors.</title>
        <authorList>
            <person name="Mardanov A.V."/>
            <person name="Gumerov V.M."/>
            <person name="Slobodkina G.B."/>
            <person name="Beletsky A.V."/>
            <person name="Bonch-Osmolovskaya E.A."/>
            <person name="Ravin N.V."/>
            <person name="Skryabin K.G."/>
        </authorList>
    </citation>
    <scope>NUCLEOTIDE SEQUENCE [LARGE SCALE GENOMIC DNA]</scope>
    <source>
        <strain evidence="3 4">1860</strain>
    </source>
</reference>
<evidence type="ECO:0000259" key="2">
    <source>
        <dbReference type="Pfam" id="PF13635"/>
    </source>
</evidence>
<dbReference type="SUPFAM" id="SSF52540">
    <property type="entry name" value="P-loop containing nucleoside triphosphate hydrolases"/>
    <property type="match status" value="1"/>
</dbReference>
<dbReference type="RefSeq" id="WP_014289630.1">
    <property type="nucleotide sequence ID" value="NC_016645.1"/>
</dbReference>
<dbReference type="Proteomes" id="UP000005867">
    <property type="component" value="Chromosome"/>
</dbReference>
<dbReference type="HOGENOM" id="CLU_041527_2_0_2"/>
<dbReference type="OrthoDB" id="27235at2157"/>
<proteinExistence type="predicted"/>
<protein>
    <submittedName>
        <fullName evidence="3">DEXX-box atpase</fullName>
    </submittedName>
</protein>
<gene>
    <name evidence="3" type="ORF">P186_2419</name>
</gene>
<feature type="domain" description="AAA" evidence="1">
    <location>
        <begin position="49"/>
        <end position="180"/>
    </location>
</feature>
<feature type="domain" description="DUF4143" evidence="2">
    <location>
        <begin position="230"/>
        <end position="356"/>
    </location>
</feature>
<dbReference type="STRING" id="1104324.P186_2419"/>
<dbReference type="GeneID" id="11594021"/>
<dbReference type="EMBL" id="CP003098">
    <property type="protein sequence ID" value="AET33805.1"/>
    <property type="molecule type" value="Genomic_DNA"/>
</dbReference>
<accession>G7VCK0</accession>
<dbReference type="InterPro" id="IPR041682">
    <property type="entry name" value="AAA_14"/>
</dbReference>
<evidence type="ECO:0000313" key="3">
    <source>
        <dbReference type="EMBL" id="AET33805.1"/>
    </source>
</evidence>